<accession>A0ABU0MTY7</accession>
<organism evidence="1 2">
    <name type="scientific">Azospirillum picis</name>
    <dbReference type="NCBI Taxonomy" id="488438"/>
    <lineage>
        <taxon>Bacteria</taxon>
        <taxon>Pseudomonadati</taxon>
        <taxon>Pseudomonadota</taxon>
        <taxon>Alphaproteobacteria</taxon>
        <taxon>Rhodospirillales</taxon>
        <taxon>Azospirillaceae</taxon>
        <taxon>Azospirillum</taxon>
    </lineage>
</organism>
<protein>
    <submittedName>
        <fullName evidence="1">Uncharacterized protein</fullName>
    </submittedName>
</protein>
<evidence type="ECO:0000313" key="2">
    <source>
        <dbReference type="Proteomes" id="UP001244552"/>
    </source>
</evidence>
<dbReference type="EMBL" id="JAUSVU010000028">
    <property type="protein sequence ID" value="MDQ0536566.1"/>
    <property type="molecule type" value="Genomic_DNA"/>
</dbReference>
<evidence type="ECO:0000313" key="1">
    <source>
        <dbReference type="EMBL" id="MDQ0536566.1"/>
    </source>
</evidence>
<reference evidence="1 2" key="1">
    <citation type="submission" date="2023-07" db="EMBL/GenBank/DDBJ databases">
        <title>Genomic Encyclopedia of Type Strains, Phase IV (KMG-IV): sequencing the most valuable type-strain genomes for metagenomic binning, comparative biology and taxonomic classification.</title>
        <authorList>
            <person name="Goeker M."/>
        </authorList>
    </citation>
    <scope>NUCLEOTIDE SEQUENCE [LARGE SCALE GENOMIC DNA]</scope>
    <source>
        <strain evidence="1 2">DSM 19922</strain>
    </source>
</reference>
<gene>
    <name evidence="1" type="ORF">QO018_005463</name>
</gene>
<keyword evidence="2" id="KW-1185">Reference proteome</keyword>
<proteinExistence type="predicted"/>
<comment type="caution">
    <text evidence="1">The sequence shown here is derived from an EMBL/GenBank/DDBJ whole genome shotgun (WGS) entry which is preliminary data.</text>
</comment>
<name>A0ABU0MTY7_9PROT</name>
<dbReference type="Proteomes" id="UP001244552">
    <property type="component" value="Unassembled WGS sequence"/>
</dbReference>
<sequence length="75" mass="8159">MLRLCGSAIELALAICHALERNGWRDVVDMTVSVADDPRRYELVSITQPHPLNPPSLRYGSSAVRMIQAQGAAVA</sequence>